<reference evidence="1 2" key="1">
    <citation type="submission" date="2016-07" db="EMBL/GenBank/DDBJ databases">
        <authorList>
            <person name="Jeong J.-J."/>
            <person name="Kim D.W."/>
            <person name="Sang M.K."/>
            <person name="Choi I.-G."/>
            <person name="Kim K.D."/>
        </authorList>
    </citation>
    <scope>NUCLEOTIDE SEQUENCE [LARGE SCALE GENOMIC DNA]</scope>
    <source>
        <strain evidence="1 2">UTM-3</strain>
    </source>
</reference>
<dbReference type="Proteomes" id="UP000092651">
    <property type="component" value="Unassembled WGS sequence"/>
</dbReference>
<gene>
    <name evidence="1" type="ORF">BBI01_02030</name>
</gene>
<evidence type="ECO:0000313" key="1">
    <source>
        <dbReference type="EMBL" id="OCA77264.1"/>
    </source>
</evidence>
<organism evidence="1 2">
    <name type="scientific">Chryseobacterium artocarpi</name>
    <dbReference type="NCBI Taxonomy" id="1414727"/>
    <lineage>
        <taxon>Bacteria</taxon>
        <taxon>Pseudomonadati</taxon>
        <taxon>Bacteroidota</taxon>
        <taxon>Flavobacteriia</taxon>
        <taxon>Flavobacteriales</taxon>
        <taxon>Weeksellaceae</taxon>
        <taxon>Chryseobacterium group</taxon>
        <taxon>Chryseobacterium</taxon>
    </lineage>
</organism>
<sequence length="286" mass="32976">MEENKPITREELKTYFETGKYPTQSQFSDLIDSLKHKKDRFTNKEAIIMANSIVSINNVYLGFYAFGVENQKFPILISSDDEEVQEIIIENTPRGEIKQYLFGNGPYTFRTKKFPAEGLGENEYYYLEIVSSDTTSRMVRIFGNTLPTIPEGLEFVMSEDRWLNARINKMNAGQQLKIAHTNIEFVNKTEVSVQYKIEAGQWANPYTGKSIVTDHYDMHDILYLVFKADLRGTNQSIGCSVYDMDSNKLLKTINLEAGQNIQTTGGVEIKEIRNVRIECDYYRNEK</sequence>
<proteinExistence type="predicted"/>
<accession>A0A1B9A0F2</accession>
<dbReference type="EMBL" id="MAYH01000001">
    <property type="protein sequence ID" value="OCA77264.1"/>
    <property type="molecule type" value="Genomic_DNA"/>
</dbReference>
<dbReference type="OrthoDB" id="1235206at2"/>
<dbReference type="RefSeq" id="WP_065393018.1">
    <property type="nucleotide sequence ID" value="NZ_MAYH01000001.1"/>
</dbReference>
<evidence type="ECO:0000313" key="2">
    <source>
        <dbReference type="Proteomes" id="UP000092651"/>
    </source>
</evidence>
<protein>
    <submittedName>
        <fullName evidence="1">Uncharacterized protein</fullName>
    </submittedName>
</protein>
<name>A0A1B9A0F2_9FLAO</name>
<keyword evidence="2" id="KW-1185">Reference proteome</keyword>
<comment type="caution">
    <text evidence="1">The sequence shown here is derived from an EMBL/GenBank/DDBJ whole genome shotgun (WGS) entry which is preliminary data.</text>
</comment>
<dbReference type="AlphaFoldDB" id="A0A1B9A0F2"/>